<reference evidence="1 2" key="1">
    <citation type="submission" date="2012-10" db="EMBL/GenBank/DDBJ databases">
        <authorList>
            <person name="Zafar N."/>
            <person name="Inman J."/>
            <person name="Hall N."/>
            <person name="Lorenzi H."/>
            <person name="Caler E."/>
        </authorList>
    </citation>
    <scope>NUCLEOTIDE SEQUENCE [LARGE SCALE GENOMIC DNA]</scope>
    <source>
        <strain evidence="1 2">IP1</strain>
    </source>
</reference>
<sequence>MKRKSPTKDLVGSHIYSEYEDTLYPPFNKKQNLEKSFQETSSFLQPEEKTGIEDVSCLVTETFTRLEEIRELFYNVDRTLNIPPIVLQSQLLYFQIPRLHIDMEDLLKFKVVECYVAGEVEEKGFVYKEDYLSYVAQYYKSSASKRLTDLVSKEGGFEVEKSFTQPEIIELKRLGLLWQKAPQKKIRLLLPRHDLFLENLLLWSKKIFGVINASPFHAMPLDKLFYRYDSACFNTKYILYYLFGTNKIVEFVLVIDVEYYIYHKGLLRMM</sequence>
<dbReference type="VEuPathDB" id="AmoebaDB:EIN_274710"/>
<dbReference type="RefSeq" id="XP_004254655.1">
    <property type="nucleotide sequence ID" value="XM_004254607.1"/>
</dbReference>
<dbReference type="OMA" id="LNECIIM"/>
<dbReference type="GeneID" id="14886888"/>
<dbReference type="Proteomes" id="UP000014680">
    <property type="component" value="Unassembled WGS sequence"/>
</dbReference>
<organism evidence="1 2">
    <name type="scientific">Entamoeba invadens IP1</name>
    <dbReference type="NCBI Taxonomy" id="370355"/>
    <lineage>
        <taxon>Eukaryota</taxon>
        <taxon>Amoebozoa</taxon>
        <taxon>Evosea</taxon>
        <taxon>Archamoebae</taxon>
        <taxon>Mastigamoebida</taxon>
        <taxon>Entamoebidae</taxon>
        <taxon>Entamoeba</taxon>
    </lineage>
</organism>
<protein>
    <submittedName>
        <fullName evidence="1">Uncharacterized protein</fullName>
    </submittedName>
</protein>
<dbReference type="KEGG" id="eiv:EIN_274710"/>
<gene>
    <name evidence="1" type="ORF">EIN_274710</name>
</gene>
<evidence type="ECO:0000313" key="1">
    <source>
        <dbReference type="EMBL" id="ELP87884.1"/>
    </source>
</evidence>
<keyword evidence="2" id="KW-1185">Reference proteome</keyword>
<dbReference type="AlphaFoldDB" id="A0A0A1U1G5"/>
<proteinExistence type="predicted"/>
<evidence type="ECO:0000313" key="2">
    <source>
        <dbReference type="Proteomes" id="UP000014680"/>
    </source>
</evidence>
<accession>A0A0A1U1G5</accession>
<name>A0A0A1U1G5_ENTIV</name>
<dbReference type="EMBL" id="KB206783">
    <property type="protein sequence ID" value="ELP87884.1"/>
    <property type="molecule type" value="Genomic_DNA"/>
</dbReference>